<proteinExistence type="predicted"/>
<sequence length="86" mass="9743">KERKLPPATLILPTSISEERLASPAKPQPLWLEEPLSCRHCLGPCLALFLFLHKINLLKRCPESVVVFSSEFKETLHYETSNTGIE</sequence>
<accession>A0ABV0YUC9</accession>
<name>A0ABV0YUC9_9TELE</name>
<feature type="non-terminal residue" evidence="1">
    <location>
        <position position="1"/>
    </location>
</feature>
<keyword evidence="2" id="KW-1185">Reference proteome</keyword>
<reference evidence="1 2" key="1">
    <citation type="submission" date="2021-06" db="EMBL/GenBank/DDBJ databases">
        <authorList>
            <person name="Palmer J.M."/>
        </authorList>
    </citation>
    <scope>NUCLEOTIDE SEQUENCE [LARGE SCALE GENOMIC DNA]</scope>
    <source>
        <strain evidence="1 2">AS_MEX2019</strain>
        <tissue evidence="1">Muscle</tissue>
    </source>
</reference>
<gene>
    <name evidence="1" type="ORF">AMECASPLE_032954</name>
</gene>
<protein>
    <submittedName>
        <fullName evidence="1">Uncharacterized protein</fullName>
    </submittedName>
</protein>
<comment type="caution">
    <text evidence="1">The sequence shown here is derived from an EMBL/GenBank/DDBJ whole genome shotgun (WGS) entry which is preliminary data.</text>
</comment>
<evidence type="ECO:0000313" key="1">
    <source>
        <dbReference type="EMBL" id="MEQ2297259.1"/>
    </source>
</evidence>
<organism evidence="1 2">
    <name type="scientific">Ameca splendens</name>
    <dbReference type="NCBI Taxonomy" id="208324"/>
    <lineage>
        <taxon>Eukaryota</taxon>
        <taxon>Metazoa</taxon>
        <taxon>Chordata</taxon>
        <taxon>Craniata</taxon>
        <taxon>Vertebrata</taxon>
        <taxon>Euteleostomi</taxon>
        <taxon>Actinopterygii</taxon>
        <taxon>Neopterygii</taxon>
        <taxon>Teleostei</taxon>
        <taxon>Neoteleostei</taxon>
        <taxon>Acanthomorphata</taxon>
        <taxon>Ovalentaria</taxon>
        <taxon>Atherinomorphae</taxon>
        <taxon>Cyprinodontiformes</taxon>
        <taxon>Goodeidae</taxon>
        <taxon>Ameca</taxon>
    </lineage>
</organism>
<dbReference type="EMBL" id="JAHRIP010041987">
    <property type="protein sequence ID" value="MEQ2297259.1"/>
    <property type="molecule type" value="Genomic_DNA"/>
</dbReference>
<dbReference type="Proteomes" id="UP001469553">
    <property type="component" value="Unassembled WGS sequence"/>
</dbReference>
<evidence type="ECO:0000313" key="2">
    <source>
        <dbReference type="Proteomes" id="UP001469553"/>
    </source>
</evidence>